<proteinExistence type="predicted"/>
<dbReference type="InParanoid" id="A0A6C2YHA9"/>
<dbReference type="GO" id="GO:0009231">
    <property type="term" value="P:riboflavin biosynthetic process"/>
    <property type="evidence" value="ECO:0007669"/>
    <property type="project" value="InterPro"/>
</dbReference>
<keyword evidence="3" id="KW-1185">Reference proteome</keyword>
<dbReference type="InterPro" id="IPR024072">
    <property type="entry name" value="DHFR-like_dom_sf"/>
</dbReference>
<dbReference type="GO" id="GO:0008703">
    <property type="term" value="F:5-amino-6-(5-phosphoribosylamino)uracil reductase activity"/>
    <property type="evidence" value="ECO:0007669"/>
    <property type="project" value="InterPro"/>
</dbReference>
<dbReference type="Gene3D" id="3.40.430.10">
    <property type="entry name" value="Dihydrofolate Reductase, subunit A"/>
    <property type="match status" value="1"/>
</dbReference>
<dbReference type="Proteomes" id="UP000464378">
    <property type="component" value="Chromosome"/>
</dbReference>
<dbReference type="PANTHER" id="PTHR38011:SF11">
    <property type="entry name" value="2,5-DIAMINO-6-RIBOSYLAMINO-4(3H)-PYRIMIDINONE 5'-PHOSPHATE REDUCTASE"/>
    <property type="match status" value="1"/>
</dbReference>
<dbReference type="InterPro" id="IPR002734">
    <property type="entry name" value="RibDG_C"/>
</dbReference>
<organism evidence="2">
    <name type="scientific">Tuwongella immobilis</name>
    <dbReference type="NCBI Taxonomy" id="692036"/>
    <lineage>
        <taxon>Bacteria</taxon>
        <taxon>Pseudomonadati</taxon>
        <taxon>Planctomycetota</taxon>
        <taxon>Planctomycetia</taxon>
        <taxon>Gemmatales</taxon>
        <taxon>Gemmataceae</taxon>
        <taxon>Tuwongella</taxon>
    </lineage>
</organism>
<dbReference type="Pfam" id="PF01872">
    <property type="entry name" value="RibD_C"/>
    <property type="match status" value="1"/>
</dbReference>
<dbReference type="RefSeq" id="WP_162655930.1">
    <property type="nucleotide sequence ID" value="NZ_LR593887.1"/>
</dbReference>
<evidence type="ECO:0000259" key="1">
    <source>
        <dbReference type="Pfam" id="PF01872"/>
    </source>
</evidence>
<sequence length="175" mass="19281">MPQVVYYVATSLDGYIAPLNGSVDWLSPFEQSGDDFGYRDFLANIQGIILGRRTYEQVLTFGPWPYVGMPAWVCTRTANRTGNGHVTMTTADPESLLAEIDALGIQRVWMLGGGELAGVFHDLGRIDEYRISVMPILLGRGLPLLGSATRQRNLTLVRSQSYSAGVVQLTYHPQS</sequence>
<dbReference type="EMBL" id="LR593887">
    <property type="protein sequence ID" value="VTR96906.1"/>
    <property type="molecule type" value="Genomic_DNA"/>
</dbReference>
<accession>A0A6C2YHA9</accession>
<gene>
    <name evidence="2" type="ORF">GMBLW1_32160</name>
</gene>
<name>A0A6C2YHA9_9BACT</name>
<protein>
    <recommendedName>
        <fullName evidence="1">Bacterial bifunctional deaminase-reductase C-terminal domain-containing protein</fullName>
    </recommendedName>
</protein>
<dbReference type="AlphaFoldDB" id="A0A6C2YHA9"/>
<evidence type="ECO:0000313" key="2">
    <source>
        <dbReference type="EMBL" id="VIP00744.1"/>
    </source>
</evidence>
<reference evidence="2" key="1">
    <citation type="submission" date="2019-04" db="EMBL/GenBank/DDBJ databases">
        <authorList>
            <consortium name="Science for Life Laboratories"/>
        </authorList>
    </citation>
    <scope>NUCLEOTIDE SEQUENCE</scope>
    <source>
        <strain evidence="2">MBLW1</strain>
    </source>
</reference>
<dbReference type="KEGG" id="tim:GMBLW1_32160"/>
<evidence type="ECO:0000313" key="3">
    <source>
        <dbReference type="Proteomes" id="UP000464378"/>
    </source>
</evidence>
<dbReference type="PANTHER" id="PTHR38011">
    <property type="entry name" value="DIHYDROFOLATE REDUCTASE FAMILY PROTEIN (AFU_ORTHOLOGUE AFUA_8G06820)"/>
    <property type="match status" value="1"/>
</dbReference>
<dbReference type="SUPFAM" id="SSF53597">
    <property type="entry name" value="Dihydrofolate reductase-like"/>
    <property type="match status" value="1"/>
</dbReference>
<dbReference type="EMBL" id="LR586016">
    <property type="protein sequence ID" value="VIP00744.1"/>
    <property type="molecule type" value="Genomic_DNA"/>
</dbReference>
<dbReference type="InterPro" id="IPR050765">
    <property type="entry name" value="Riboflavin_Biosynth_HTPR"/>
</dbReference>
<feature type="domain" description="Bacterial bifunctional deaminase-reductase C-terminal" evidence="1">
    <location>
        <begin position="2"/>
        <end position="167"/>
    </location>
</feature>